<dbReference type="InterPro" id="IPR019510">
    <property type="entry name" value="AKAP7-like_phosphoesterase"/>
</dbReference>
<dbReference type="InterPro" id="IPR009097">
    <property type="entry name" value="Cyclic_Pdiesterase"/>
</dbReference>
<dbReference type="PANTHER" id="PTHR15934:SF2">
    <property type="entry name" value="A-KINASE ANCHOR PROTEIN 7-LIKE PHOSPHOESTERASE DOMAIN-CONTAINING PROTEIN"/>
    <property type="match status" value="1"/>
</dbReference>
<dbReference type="Pfam" id="PF05773">
    <property type="entry name" value="RWD"/>
    <property type="match status" value="1"/>
</dbReference>
<evidence type="ECO:0000259" key="2">
    <source>
        <dbReference type="PROSITE" id="PS50908"/>
    </source>
</evidence>
<evidence type="ECO:0000313" key="3">
    <source>
        <dbReference type="Proteomes" id="UP001165740"/>
    </source>
</evidence>
<dbReference type="PROSITE" id="PS50908">
    <property type="entry name" value="RWD"/>
    <property type="match status" value="1"/>
</dbReference>
<gene>
    <name evidence="4" type="primary">LOC106065245</name>
</gene>
<evidence type="ECO:0000313" key="4">
    <source>
        <dbReference type="RefSeq" id="XP_055896809.1"/>
    </source>
</evidence>
<dbReference type="Proteomes" id="UP001165740">
    <property type="component" value="Chromosome 9"/>
</dbReference>
<dbReference type="PANTHER" id="PTHR15934">
    <property type="entry name" value="RNA 2',3'-CYCLIC PHOSPHODIESTERASE"/>
    <property type="match status" value="1"/>
</dbReference>
<dbReference type="RefSeq" id="XP_055896809.1">
    <property type="nucleotide sequence ID" value="XM_056040834.1"/>
</dbReference>
<dbReference type="GO" id="GO:0005829">
    <property type="term" value="C:cytosol"/>
    <property type="evidence" value="ECO:0007669"/>
    <property type="project" value="TreeGrafter"/>
</dbReference>
<dbReference type="GeneID" id="106065245"/>
<sequence>MIEIIITMACANNNGSHVPLLSLYTENEICKNHKLVQKELHSISQSNPNTRIISKDERLEVLLQPVHQQNIYLRILLQAGYPEVPPEISISSDCLTKTETANLQKLLTGKALISKGQPMLVTLMSEACQYLHKSDQAIAIPVDYAAKKPKQKSNKQLEKKAKDISNVTLGKERKNQKGEKRIPISDFNDSETKLDGLNPSLNIESSPMPSPTVKRPTHFIAIRINDQTVVETLMKVQKQLVNKEPLLSKGLFAKEIFHLTLCSLGLDTVEDIVKCVKVLDNMKPDLKAHLPQSNLLIHGISQFYNRAIFAKVTHGDDFLRFHQMLRDRLKYSDVEIRDDHAEFNPHVTLVKLKRPERKLLGNRNIEPSIYSHVKETVFGAQTFYSLYLCPMDGQRRPDGFYMTLHEVNLE</sequence>
<dbReference type="Gene3D" id="3.10.110.10">
    <property type="entry name" value="Ubiquitin Conjugating Enzyme"/>
    <property type="match status" value="1"/>
</dbReference>
<feature type="domain" description="RWD" evidence="2">
    <location>
        <begin position="38"/>
        <end position="134"/>
    </location>
</feature>
<dbReference type="GO" id="GO:0010738">
    <property type="term" value="P:regulation of protein kinase A signaling"/>
    <property type="evidence" value="ECO:0007669"/>
    <property type="project" value="TreeGrafter"/>
</dbReference>
<feature type="region of interest" description="Disordered" evidence="1">
    <location>
        <begin position="149"/>
        <end position="193"/>
    </location>
</feature>
<dbReference type="InterPro" id="IPR016135">
    <property type="entry name" value="UBQ-conjugating_enzyme/RWD"/>
</dbReference>
<keyword evidence="3" id="KW-1185">Reference proteome</keyword>
<dbReference type="InterPro" id="IPR052641">
    <property type="entry name" value="AKAP7_isoform_gamma"/>
</dbReference>
<dbReference type="OrthoDB" id="277832at2759"/>
<dbReference type="Gene3D" id="3.90.1140.10">
    <property type="entry name" value="Cyclic phosphodiesterase"/>
    <property type="match status" value="1"/>
</dbReference>
<name>A0A9W3BB55_BIOGL</name>
<dbReference type="AlphaFoldDB" id="A0A9W3BB55"/>
<dbReference type="SUPFAM" id="SSF54495">
    <property type="entry name" value="UBC-like"/>
    <property type="match status" value="1"/>
</dbReference>
<organism evidence="3 4">
    <name type="scientific">Biomphalaria glabrata</name>
    <name type="common">Bloodfluke planorb</name>
    <name type="synonym">Freshwater snail</name>
    <dbReference type="NCBI Taxonomy" id="6526"/>
    <lineage>
        <taxon>Eukaryota</taxon>
        <taxon>Metazoa</taxon>
        <taxon>Spiralia</taxon>
        <taxon>Lophotrochozoa</taxon>
        <taxon>Mollusca</taxon>
        <taxon>Gastropoda</taxon>
        <taxon>Heterobranchia</taxon>
        <taxon>Euthyneura</taxon>
        <taxon>Panpulmonata</taxon>
        <taxon>Hygrophila</taxon>
        <taxon>Lymnaeoidea</taxon>
        <taxon>Planorbidae</taxon>
        <taxon>Biomphalaria</taxon>
    </lineage>
</organism>
<dbReference type="Pfam" id="PF10469">
    <property type="entry name" value="AKAP7_NLS"/>
    <property type="match status" value="1"/>
</dbReference>
<dbReference type="InterPro" id="IPR006575">
    <property type="entry name" value="RWD_dom"/>
</dbReference>
<dbReference type="SUPFAM" id="SSF55144">
    <property type="entry name" value="LigT-like"/>
    <property type="match status" value="1"/>
</dbReference>
<dbReference type="OMA" id="RITHADI"/>
<evidence type="ECO:0000256" key="1">
    <source>
        <dbReference type="SAM" id="MobiDB-lite"/>
    </source>
</evidence>
<reference evidence="4" key="1">
    <citation type="submission" date="2025-08" db="UniProtKB">
        <authorList>
            <consortium name="RefSeq"/>
        </authorList>
    </citation>
    <scope>IDENTIFICATION</scope>
</reference>
<protein>
    <submittedName>
        <fullName evidence="4">Uncharacterized protein LOC106065245 isoform X1</fullName>
    </submittedName>
</protein>
<feature type="compositionally biased region" description="Basic and acidic residues" evidence="1">
    <location>
        <begin position="170"/>
        <end position="183"/>
    </location>
</feature>
<proteinExistence type="predicted"/>
<dbReference type="GO" id="GO:0034237">
    <property type="term" value="F:protein kinase A regulatory subunit binding"/>
    <property type="evidence" value="ECO:0007669"/>
    <property type="project" value="TreeGrafter"/>
</dbReference>
<accession>A0A9W3BB55</accession>